<protein>
    <submittedName>
        <fullName evidence="2">Uncharacterized protein</fullName>
    </submittedName>
</protein>
<name>Q0UHD4_PHANO</name>
<organism evidence="2 3">
    <name type="scientific">Phaeosphaeria nodorum (strain SN15 / ATCC MYA-4574 / FGSC 10173)</name>
    <name type="common">Glume blotch fungus</name>
    <name type="synonym">Parastagonospora nodorum</name>
    <dbReference type="NCBI Taxonomy" id="321614"/>
    <lineage>
        <taxon>Eukaryota</taxon>
        <taxon>Fungi</taxon>
        <taxon>Dikarya</taxon>
        <taxon>Ascomycota</taxon>
        <taxon>Pezizomycotina</taxon>
        <taxon>Dothideomycetes</taxon>
        <taxon>Pleosporomycetidae</taxon>
        <taxon>Pleosporales</taxon>
        <taxon>Pleosporineae</taxon>
        <taxon>Phaeosphaeriaceae</taxon>
        <taxon>Parastagonospora</taxon>
    </lineage>
</organism>
<dbReference type="AlphaFoldDB" id="Q0UHD4"/>
<feature type="region of interest" description="Disordered" evidence="1">
    <location>
        <begin position="60"/>
        <end position="81"/>
    </location>
</feature>
<accession>Q0UHD4</accession>
<dbReference type="Proteomes" id="UP000001055">
    <property type="component" value="Unassembled WGS sequence"/>
</dbReference>
<sequence>MAIPIMDLNREEADDMFSLEAAKEARLRASSATQVSCICCHHVNADITKASYNDHNTFATGSDSSRFHSAPPASHEPLDDEAYTSLREKVRSVERAAFVRSGYGPWWEEHRLRLRTRRPQQLRVPVLRSPFLRPLRTPLVRQRLKTQYQPPNA</sequence>
<dbReference type="GeneID" id="5976034"/>
<reference evidence="3" key="1">
    <citation type="journal article" date="2007" name="Plant Cell">
        <title>Dothideomycete-plant interactions illuminated by genome sequencing and EST analysis of the wheat pathogen Stagonospora nodorum.</title>
        <authorList>
            <person name="Hane J.K."/>
            <person name="Lowe R.G."/>
            <person name="Solomon P.S."/>
            <person name="Tan K.C."/>
            <person name="Schoch C.L."/>
            <person name="Spatafora J.W."/>
            <person name="Crous P.W."/>
            <person name="Kodira C."/>
            <person name="Birren B.W."/>
            <person name="Galagan J.E."/>
            <person name="Torriani S.F."/>
            <person name="McDonald B.A."/>
            <person name="Oliver R.P."/>
        </authorList>
    </citation>
    <scope>NUCLEOTIDE SEQUENCE [LARGE SCALE GENOMIC DNA]</scope>
    <source>
        <strain evidence="3">SN15 / ATCC MYA-4574 / FGSC 10173</strain>
    </source>
</reference>
<evidence type="ECO:0000313" key="2">
    <source>
        <dbReference type="EMBL" id="EAT83998.1"/>
    </source>
</evidence>
<evidence type="ECO:0000256" key="1">
    <source>
        <dbReference type="SAM" id="MobiDB-lite"/>
    </source>
</evidence>
<dbReference type="EMBL" id="CH445337">
    <property type="protein sequence ID" value="EAT83998.1"/>
    <property type="molecule type" value="Genomic_DNA"/>
</dbReference>
<dbReference type="RefSeq" id="XP_001799135.1">
    <property type="nucleotide sequence ID" value="XM_001799083.1"/>
</dbReference>
<dbReference type="KEGG" id="pno:SNOG_08830"/>
<gene>
    <name evidence="2" type="ORF">SNOG_08830</name>
</gene>
<dbReference type="InParanoid" id="Q0UHD4"/>
<proteinExistence type="predicted"/>
<evidence type="ECO:0000313" key="3">
    <source>
        <dbReference type="Proteomes" id="UP000001055"/>
    </source>
</evidence>
<dbReference type="VEuPathDB" id="FungiDB:JI435_434840"/>